<evidence type="ECO:0000256" key="6">
    <source>
        <dbReference type="ARBA" id="ARBA00023242"/>
    </source>
</evidence>
<dbReference type="PANTHER" id="PTHR23142">
    <property type="entry name" value="PRE-MRNA-SPLICING FACTOR 38A-RELATED"/>
    <property type="match status" value="1"/>
</dbReference>
<keyword evidence="5 7" id="KW-0508">mRNA splicing</keyword>
<dbReference type="EMBL" id="JBEDUW010000005">
    <property type="protein sequence ID" value="KAK9926088.1"/>
    <property type="molecule type" value="Genomic_DNA"/>
</dbReference>
<evidence type="ECO:0000256" key="3">
    <source>
        <dbReference type="ARBA" id="ARBA00022664"/>
    </source>
</evidence>
<comment type="subcellular location">
    <subcellularLocation>
        <location evidence="1 7">Nucleus</location>
    </subcellularLocation>
</comment>
<evidence type="ECO:0000256" key="2">
    <source>
        <dbReference type="ARBA" id="ARBA00006164"/>
    </source>
</evidence>
<evidence type="ECO:0000313" key="9">
    <source>
        <dbReference type="EMBL" id="KAK9926088.1"/>
    </source>
</evidence>
<keyword evidence="6 7" id="KW-0539">Nucleus</keyword>
<keyword evidence="10" id="KW-1185">Reference proteome</keyword>
<dbReference type="Proteomes" id="UP001457282">
    <property type="component" value="Unassembled WGS sequence"/>
</dbReference>
<dbReference type="GO" id="GO:0000398">
    <property type="term" value="P:mRNA splicing, via spliceosome"/>
    <property type="evidence" value="ECO:0007669"/>
    <property type="project" value="UniProtKB-UniRule"/>
</dbReference>
<accession>A0AAW1WPH8</accession>
<feature type="region of interest" description="Disordered" evidence="8">
    <location>
        <begin position="79"/>
        <end position="112"/>
    </location>
</feature>
<evidence type="ECO:0000256" key="1">
    <source>
        <dbReference type="ARBA" id="ARBA00004123"/>
    </source>
</evidence>
<evidence type="ECO:0000256" key="8">
    <source>
        <dbReference type="SAM" id="MobiDB-lite"/>
    </source>
</evidence>
<proteinExistence type="inferred from homology"/>
<organism evidence="9 10">
    <name type="scientific">Rubus argutus</name>
    <name type="common">Southern blackberry</name>
    <dbReference type="NCBI Taxonomy" id="59490"/>
    <lineage>
        <taxon>Eukaryota</taxon>
        <taxon>Viridiplantae</taxon>
        <taxon>Streptophyta</taxon>
        <taxon>Embryophyta</taxon>
        <taxon>Tracheophyta</taxon>
        <taxon>Spermatophyta</taxon>
        <taxon>Magnoliopsida</taxon>
        <taxon>eudicotyledons</taxon>
        <taxon>Gunneridae</taxon>
        <taxon>Pentapetalae</taxon>
        <taxon>rosids</taxon>
        <taxon>fabids</taxon>
        <taxon>Rosales</taxon>
        <taxon>Rosaceae</taxon>
        <taxon>Rosoideae</taxon>
        <taxon>Rosoideae incertae sedis</taxon>
        <taxon>Rubus</taxon>
    </lineage>
</organism>
<gene>
    <name evidence="9" type="ORF">M0R45_023340</name>
</gene>
<evidence type="ECO:0000256" key="4">
    <source>
        <dbReference type="ARBA" id="ARBA00022728"/>
    </source>
</evidence>
<evidence type="ECO:0000313" key="10">
    <source>
        <dbReference type="Proteomes" id="UP001457282"/>
    </source>
</evidence>
<evidence type="ECO:0000256" key="7">
    <source>
        <dbReference type="RuleBase" id="RU367025"/>
    </source>
</evidence>
<name>A0AAW1WPH8_RUBAR</name>
<keyword evidence="3 7" id="KW-0507">mRNA processing</keyword>
<sequence>MVSLQKAVGVAREGYRKHVQNASVGRRKSSDGSFALTHVDEVIDELLTKDYTCNIALPRTMKRWTLKSLLGLEILPRESASGEDVEEHDQDRRQHVDENIMSLERNAAKKRM</sequence>
<dbReference type="AlphaFoldDB" id="A0AAW1WPH8"/>
<protein>
    <recommendedName>
        <fullName evidence="7">Pre-mRNA-splicing factor 38</fullName>
    </recommendedName>
</protein>
<comment type="caution">
    <text evidence="9">The sequence shown here is derived from an EMBL/GenBank/DDBJ whole genome shotgun (WGS) entry which is preliminary data.</text>
</comment>
<comment type="similarity">
    <text evidence="2 7">Belongs to the PRP38 family.</text>
</comment>
<feature type="compositionally biased region" description="Basic and acidic residues" evidence="8">
    <location>
        <begin position="89"/>
        <end position="98"/>
    </location>
</feature>
<dbReference type="GO" id="GO:0005681">
    <property type="term" value="C:spliceosomal complex"/>
    <property type="evidence" value="ECO:0007669"/>
    <property type="project" value="UniProtKB-KW"/>
</dbReference>
<dbReference type="InterPro" id="IPR005037">
    <property type="entry name" value="PRP38"/>
</dbReference>
<dbReference type="Pfam" id="PF03371">
    <property type="entry name" value="PRP38"/>
    <property type="match status" value="1"/>
</dbReference>
<evidence type="ECO:0000256" key="5">
    <source>
        <dbReference type="ARBA" id="ARBA00023187"/>
    </source>
</evidence>
<comment type="function">
    <text evidence="7">Required for pre-mRNA splicing.</text>
</comment>
<keyword evidence="4 7" id="KW-0747">Spliceosome</keyword>
<reference evidence="9 10" key="1">
    <citation type="journal article" date="2023" name="G3 (Bethesda)">
        <title>A chromosome-length genome assembly and annotation of blackberry (Rubus argutus, cv. 'Hillquist').</title>
        <authorList>
            <person name="Bruna T."/>
            <person name="Aryal R."/>
            <person name="Dudchenko O."/>
            <person name="Sargent D.J."/>
            <person name="Mead D."/>
            <person name="Buti M."/>
            <person name="Cavallini A."/>
            <person name="Hytonen T."/>
            <person name="Andres J."/>
            <person name="Pham M."/>
            <person name="Weisz D."/>
            <person name="Mascagni F."/>
            <person name="Usai G."/>
            <person name="Natali L."/>
            <person name="Bassil N."/>
            <person name="Fernandez G.E."/>
            <person name="Lomsadze A."/>
            <person name="Armour M."/>
            <person name="Olukolu B."/>
            <person name="Poorten T."/>
            <person name="Britton C."/>
            <person name="Davik J."/>
            <person name="Ashrafi H."/>
            <person name="Aiden E.L."/>
            <person name="Borodovsky M."/>
            <person name="Worthington M."/>
        </authorList>
    </citation>
    <scope>NUCLEOTIDE SEQUENCE [LARGE SCALE GENOMIC DNA]</scope>
    <source>
        <strain evidence="9">PI 553951</strain>
    </source>
</reference>